<comment type="caution">
    <text evidence="4">The sequence shown here is derived from an EMBL/GenBank/DDBJ whole genome shotgun (WGS) entry which is preliminary data.</text>
</comment>
<feature type="compositionally biased region" description="Basic and acidic residues" evidence="3">
    <location>
        <begin position="209"/>
        <end position="219"/>
    </location>
</feature>
<dbReference type="Proteomes" id="UP000796880">
    <property type="component" value="Unassembled WGS sequence"/>
</dbReference>
<evidence type="ECO:0000256" key="1">
    <source>
        <dbReference type="ARBA" id="ARBA00006524"/>
    </source>
</evidence>
<accession>A0A8K0HMS1</accession>
<evidence type="ECO:0000313" key="5">
    <source>
        <dbReference type="Proteomes" id="UP000796880"/>
    </source>
</evidence>
<evidence type="ECO:0000256" key="2">
    <source>
        <dbReference type="ARBA" id="ARBA00022552"/>
    </source>
</evidence>
<comment type="similarity">
    <text evidence="1">Belongs to the TSR2 family.</text>
</comment>
<reference evidence="4" key="1">
    <citation type="submission" date="2020-03" db="EMBL/GenBank/DDBJ databases">
        <title>A high-quality chromosome-level genome assembly of a woody plant with both climbing and erect habits, Rhamnella rubrinervis.</title>
        <authorList>
            <person name="Lu Z."/>
            <person name="Yang Y."/>
            <person name="Zhu X."/>
            <person name="Sun Y."/>
        </authorList>
    </citation>
    <scope>NUCLEOTIDE SEQUENCE</scope>
    <source>
        <strain evidence="4">BYM</strain>
        <tissue evidence="4">Leaf</tissue>
    </source>
</reference>
<keyword evidence="2" id="KW-0698">rRNA processing</keyword>
<sequence>MEAPKQLSAESQSIFSEGIRLVLSQWSALQMAVGNEWGGRDSRRKSELLGTDIFSWFTQSREPLYIDDLETILDEAMISLNTMTEDGSVEEVAEKLMIMHEECLDGNFSSIVKVREANHKRVALPHVRQCSNGGKVAIGLALVELSHVMDICYMLLTLLMSEGELVVNDDDDDDEDDDKEDGNLRSNDSSEMAIDGPQSLSNLSPLDKPVAERTPKAEAEDGWTVVGSRRNRDNRKK</sequence>
<dbReference type="AlphaFoldDB" id="A0A8K0HMS1"/>
<name>A0A8K0HMS1_9ROSA</name>
<dbReference type="PANTHER" id="PTHR21250">
    <property type="entry name" value="PRE-RRNA-PROCESSING PROTEIN TSR2 HOMOLOG"/>
    <property type="match status" value="1"/>
</dbReference>
<evidence type="ECO:0000256" key="3">
    <source>
        <dbReference type="SAM" id="MobiDB-lite"/>
    </source>
</evidence>
<feature type="region of interest" description="Disordered" evidence="3">
    <location>
        <begin position="167"/>
        <end position="237"/>
    </location>
</feature>
<dbReference type="Pfam" id="PF10273">
    <property type="entry name" value="WGG"/>
    <property type="match status" value="1"/>
</dbReference>
<keyword evidence="5" id="KW-1185">Reference proteome</keyword>
<dbReference type="EMBL" id="VOIH02000002">
    <property type="protein sequence ID" value="KAF3454364.1"/>
    <property type="molecule type" value="Genomic_DNA"/>
</dbReference>
<proteinExistence type="inferred from homology"/>
<gene>
    <name evidence="4" type="ORF">FNV43_RR04811</name>
</gene>
<dbReference type="OrthoDB" id="263560at2759"/>
<dbReference type="InterPro" id="IPR019398">
    <property type="entry name" value="Pre-rRNA_process_TSR2"/>
</dbReference>
<organism evidence="4 5">
    <name type="scientific">Rhamnella rubrinervis</name>
    <dbReference type="NCBI Taxonomy" id="2594499"/>
    <lineage>
        <taxon>Eukaryota</taxon>
        <taxon>Viridiplantae</taxon>
        <taxon>Streptophyta</taxon>
        <taxon>Embryophyta</taxon>
        <taxon>Tracheophyta</taxon>
        <taxon>Spermatophyta</taxon>
        <taxon>Magnoliopsida</taxon>
        <taxon>eudicotyledons</taxon>
        <taxon>Gunneridae</taxon>
        <taxon>Pentapetalae</taxon>
        <taxon>rosids</taxon>
        <taxon>fabids</taxon>
        <taxon>Rosales</taxon>
        <taxon>Rhamnaceae</taxon>
        <taxon>rhamnoid group</taxon>
        <taxon>Rhamneae</taxon>
        <taxon>Rhamnella</taxon>
    </lineage>
</organism>
<protein>
    <recommendedName>
        <fullName evidence="6">Pre-rRNA-processing protein TSR2 homolog</fullName>
    </recommendedName>
</protein>
<dbReference type="GO" id="GO:0006364">
    <property type="term" value="P:rRNA processing"/>
    <property type="evidence" value="ECO:0007669"/>
    <property type="project" value="UniProtKB-KW"/>
</dbReference>
<feature type="compositionally biased region" description="Acidic residues" evidence="3">
    <location>
        <begin position="167"/>
        <end position="180"/>
    </location>
</feature>
<evidence type="ECO:0000313" key="4">
    <source>
        <dbReference type="EMBL" id="KAF3454364.1"/>
    </source>
</evidence>
<evidence type="ECO:0008006" key="6">
    <source>
        <dbReference type="Google" id="ProtNLM"/>
    </source>
</evidence>